<evidence type="ECO:0000313" key="5">
    <source>
        <dbReference type="EMBL" id="GAA4469651.1"/>
    </source>
</evidence>
<gene>
    <name evidence="5" type="ORF">GCM10023189_57010</name>
</gene>
<evidence type="ECO:0000259" key="4">
    <source>
        <dbReference type="Pfam" id="PF22666"/>
    </source>
</evidence>
<dbReference type="Pfam" id="PF17132">
    <property type="entry name" value="Glyco_hydro_106"/>
    <property type="match status" value="2"/>
</dbReference>
<evidence type="ECO:0000256" key="2">
    <source>
        <dbReference type="ARBA" id="ARBA00022801"/>
    </source>
</evidence>
<feature type="domain" description="Beta-mannosidase-like galactose-binding" evidence="4">
    <location>
        <begin position="866"/>
        <end position="935"/>
    </location>
</feature>
<dbReference type="RefSeq" id="WP_345249633.1">
    <property type="nucleotide sequence ID" value="NZ_BAABHD010000084.1"/>
</dbReference>
<dbReference type="Proteomes" id="UP001501175">
    <property type="component" value="Unassembled WGS sequence"/>
</dbReference>
<keyword evidence="1 3" id="KW-0732">Signal</keyword>
<evidence type="ECO:0000256" key="3">
    <source>
        <dbReference type="SAM" id="SignalP"/>
    </source>
</evidence>
<dbReference type="Gene3D" id="2.60.120.260">
    <property type="entry name" value="Galactose-binding domain-like"/>
    <property type="match status" value="1"/>
</dbReference>
<dbReference type="SUPFAM" id="SSF49785">
    <property type="entry name" value="Galactose-binding domain-like"/>
    <property type="match status" value="1"/>
</dbReference>
<feature type="chain" id="PRO_5045357153" description="Beta-mannosidase-like galactose-binding domain-containing protein" evidence="3">
    <location>
        <begin position="31"/>
        <end position="992"/>
    </location>
</feature>
<keyword evidence="2" id="KW-0378">Hydrolase</keyword>
<dbReference type="PROSITE" id="PS51257">
    <property type="entry name" value="PROKAR_LIPOPROTEIN"/>
    <property type="match status" value="1"/>
</dbReference>
<dbReference type="PANTHER" id="PTHR43817">
    <property type="entry name" value="GLYCOSYL HYDROLASE"/>
    <property type="match status" value="1"/>
</dbReference>
<accession>A0ABP8NMB8</accession>
<feature type="signal peptide" evidence="3">
    <location>
        <begin position="1"/>
        <end position="30"/>
    </location>
</feature>
<dbReference type="PANTHER" id="PTHR43817:SF1">
    <property type="entry name" value="HYDROLASE, FAMILY 43, PUTATIVE (AFU_ORTHOLOGUE AFUA_3G01660)-RELATED"/>
    <property type="match status" value="1"/>
</dbReference>
<keyword evidence="6" id="KW-1185">Reference proteome</keyword>
<reference evidence="6" key="1">
    <citation type="journal article" date="2019" name="Int. J. Syst. Evol. Microbiol.">
        <title>The Global Catalogue of Microorganisms (GCM) 10K type strain sequencing project: providing services to taxonomists for standard genome sequencing and annotation.</title>
        <authorList>
            <consortium name="The Broad Institute Genomics Platform"/>
            <consortium name="The Broad Institute Genome Sequencing Center for Infectious Disease"/>
            <person name="Wu L."/>
            <person name="Ma J."/>
        </authorList>
    </citation>
    <scope>NUCLEOTIDE SEQUENCE [LARGE SCALE GENOMIC DNA]</scope>
    <source>
        <strain evidence="6">JCM 17927</strain>
    </source>
</reference>
<comment type="caution">
    <text evidence="5">The sequence shown here is derived from an EMBL/GenBank/DDBJ whole genome shotgun (WGS) entry which is preliminary data.</text>
</comment>
<dbReference type="InterPro" id="IPR008979">
    <property type="entry name" value="Galactose-bd-like_sf"/>
</dbReference>
<evidence type="ECO:0000256" key="1">
    <source>
        <dbReference type="ARBA" id="ARBA00022729"/>
    </source>
</evidence>
<name>A0ABP8NMB8_9BACT</name>
<evidence type="ECO:0000313" key="6">
    <source>
        <dbReference type="Proteomes" id="UP001501175"/>
    </source>
</evidence>
<dbReference type="InterPro" id="IPR054593">
    <property type="entry name" value="Beta-mannosidase-like_N2"/>
</dbReference>
<dbReference type="Pfam" id="PF22666">
    <property type="entry name" value="Glyco_hydro_2_N2"/>
    <property type="match status" value="1"/>
</dbReference>
<organism evidence="5 6">
    <name type="scientific">Nibrella saemangeumensis</name>
    <dbReference type="NCBI Taxonomy" id="1084526"/>
    <lineage>
        <taxon>Bacteria</taxon>
        <taxon>Pseudomonadati</taxon>
        <taxon>Bacteroidota</taxon>
        <taxon>Cytophagia</taxon>
        <taxon>Cytophagales</taxon>
        <taxon>Spirosomataceae</taxon>
        <taxon>Nibrella</taxon>
    </lineage>
</organism>
<protein>
    <recommendedName>
        <fullName evidence="4">Beta-mannosidase-like galactose-binding domain-containing protein</fullName>
    </recommendedName>
</protein>
<sequence length="992" mass="110537">MKIRTRNYLAFIVFSACWLACLALPYASKAQDLKTMQAGFKDPKGTARPKVYWWWLNGHTDTTLLREELQSIKNAGLGGVDIFEIGFRSDGLVPAGPSFMGDESLKTITFAIQEATKLGLEVGLNLASSWNAGGSWVTPEYAAKSLYVSKLMMDKPGRQSIPVPFPDIPKKDSRGNELLIQFAPDGRPVYRQEVAVLAIPVQAGQTYLDTSRIVNVTRYFDPKTETLNWSVPTGTWEIHRYVCSNSGDPLLLPSPNSKGPIIDHFDSTATRMHFMYFINRLKPVLGDFRKTALKNLYLASFEAKNALWTPSLADQFKKLNGYDIAKFLPYIFNKTAFDPKTTDRFQQDLNRTISELMINNHYRKGKEIANRYGLNLISESGGPGPPLHNVPVEAIKALGSLDVPRGEFWINHARLDDTKDSIDLLMLVKEIAAASHLYRRKITELEAFTSFQNWQEGPGDMRPIGDRAFCEGMSRPVIHGFTHNPTRQGFPGNVYAAGTHFNVKTTWWPKVKPFNDYLARVSYVLQETGFVADVLYYYGNKVPNFGTPKNSRFAVGSGYDYELINTEKLLSDLTVKNGLLTLPYGAQFKVLALDEIIGDDPAVLRKLEELAKAGAIITGAKPTGVWGASQTVANRLWNGTGNFSPNELKKGKVFTTPAGQILQALRVSPDFDYPDKGSQRIDYMGKSQPLLDYIHHKKGELDFYFVRNTTDKTVARLCSFRQPGKAPELWDAVTGQIIPIPVYNQVGDHVEVPLTFGPYGSCFVVFNRQSSPPPFKAVTSTTAHPPLFTYTPNGLEFLENGNVELTGTAKASRIDNRIQVQPIEGTWHVTFTKGWGAPETATFPTLISWTQSADKGIAHYSGAGLYTKTFTYTRPAASSGRTYLDLGKVGKVADVWLNGKPLGITWAAPYRYDVTDVIKPGENSLRVEVINTWSNRIIGDIREKENYTQTNLKVRGSRELLWSETPLVESGLLGPVTLQTVQPFHITTNGKL</sequence>
<proteinExistence type="predicted"/>
<dbReference type="NCBIfam" id="NF045579">
    <property type="entry name" value="rhamnoside_JR"/>
    <property type="match status" value="1"/>
</dbReference>
<dbReference type="EMBL" id="BAABHD010000084">
    <property type="protein sequence ID" value="GAA4469651.1"/>
    <property type="molecule type" value="Genomic_DNA"/>
</dbReference>